<dbReference type="InterPro" id="IPR044839">
    <property type="entry name" value="NDR1-like"/>
</dbReference>
<evidence type="ECO:0000256" key="2">
    <source>
        <dbReference type="ARBA" id="ARBA00022692"/>
    </source>
</evidence>
<comment type="subcellular location">
    <subcellularLocation>
        <location evidence="1">Membrane</location>
        <topology evidence="1">Single-pass membrane protein</topology>
    </subcellularLocation>
</comment>
<evidence type="ECO:0000256" key="3">
    <source>
        <dbReference type="ARBA" id="ARBA00022989"/>
    </source>
</evidence>
<gene>
    <name evidence="7" type="primary">At1g08160_10</name>
    <name evidence="7" type="ORF">g.38390</name>
</gene>
<feature type="transmembrane region" description="Helical" evidence="5">
    <location>
        <begin position="71"/>
        <end position="93"/>
    </location>
</feature>
<protein>
    <submittedName>
        <fullName evidence="7">Uncharacterized protein At1g08160</fullName>
    </submittedName>
</protein>
<keyword evidence="2 5" id="KW-0812">Transmembrane</keyword>
<dbReference type="AlphaFoldDB" id="A0A1D1YY22"/>
<dbReference type="GO" id="GO:0005886">
    <property type="term" value="C:plasma membrane"/>
    <property type="evidence" value="ECO:0007669"/>
    <property type="project" value="TreeGrafter"/>
</dbReference>
<evidence type="ECO:0000256" key="1">
    <source>
        <dbReference type="ARBA" id="ARBA00004167"/>
    </source>
</evidence>
<accession>A0A1D1YY22</accession>
<evidence type="ECO:0000256" key="4">
    <source>
        <dbReference type="ARBA" id="ARBA00023136"/>
    </source>
</evidence>
<dbReference type="PANTHER" id="PTHR31234:SF55">
    <property type="entry name" value="LATE EMBRYOGENESIS ABUNDANT (LEA) HYDROXYPROLINE-RICH GLYCOPROTEIN FAMILY"/>
    <property type="match status" value="1"/>
</dbReference>
<evidence type="ECO:0000256" key="5">
    <source>
        <dbReference type="SAM" id="Phobius"/>
    </source>
</evidence>
<organism evidence="7">
    <name type="scientific">Anthurium amnicola</name>
    <dbReference type="NCBI Taxonomy" id="1678845"/>
    <lineage>
        <taxon>Eukaryota</taxon>
        <taxon>Viridiplantae</taxon>
        <taxon>Streptophyta</taxon>
        <taxon>Embryophyta</taxon>
        <taxon>Tracheophyta</taxon>
        <taxon>Spermatophyta</taxon>
        <taxon>Magnoliopsida</taxon>
        <taxon>Liliopsida</taxon>
        <taxon>Araceae</taxon>
        <taxon>Pothoideae</taxon>
        <taxon>Potheae</taxon>
        <taxon>Anthurium</taxon>
    </lineage>
</organism>
<dbReference type="InterPro" id="IPR004864">
    <property type="entry name" value="LEA_2"/>
</dbReference>
<name>A0A1D1YY22_9ARAE</name>
<reference evidence="7" key="1">
    <citation type="submission" date="2015-07" db="EMBL/GenBank/DDBJ databases">
        <title>Transcriptome Assembly of Anthurium amnicola.</title>
        <authorList>
            <person name="Suzuki J."/>
        </authorList>
    </citation>
    <scope>NUCLEOTIDE SEQUENCE</scope>
</reference>
<dbReference type="EMBL" id="GDJX01008379">
    <property type="protein sequence ID" value="JAT59557.1"/>
    <property type="molecule type" value="Transcribed_RNA"/>
</dbReference>
<proteinExistence type="predicted"/>
<evidence type="ECO:0000313" key="7">
    <source>
        <dbReference type="EMBL" id="JAT59557.1"/>
    </source>
</evidence>
<feature type="domain" description="Late embryogenesis abundant protein LEA-2 subgroup" evidence="6">
    <location>
        <begin position="126"/>
        <end position="211"/>
    </location>
</feature>
<keyword evidence="4 5" id="KW-0472">Membrane</keyword>
<sequence length="258" mass="26879">MENEPKPVVTGYLAAGQPAFPSAGTSAPAHGAAYPYPAPLYYAAQPPAPGPFHYPAAGPGGNGSAAFLCRLIAISVAVFLVVGLVTFILWLALRPHLPAFAVSSASVSSFSVSASQQLSADFNLSFAVRNPNRKVGISYDEVAAAVLYGPEAISKTSLPPFYQGKGNSTVVAASFAAAADYVDADAANGIAKERSSNGGVVVFHVRVTAWVRFRSGAWRRTRSHLMRAFCDNVRIGFSNATSAVGSLAGPPQPCKVYL</sequence>
<evidence type="ECO:0000259" key="6">
    <source>
        <dbReference type="Pfam" id="PF03168"/>
    </source>
</evidence>
<dbReference type="PANTHER" id="PTHR31234">
    <property type="entry name" value="LATE EMBRYOGENESIS ABUNDANT (LEA) HYDROXYPROLINE-RICH GLYCOPROTEIN FAMILY"/>
    <property type="match status" value="1"/>
</dbReference>
<dbReference type="Pfam" id="PF03168">
    <property type="entry name" value="LEA_2"/>
    <property type="match status" value="1"/>
</dbReference>
<keyword evidence="3 5" id="KW-1133">Transmembrane helix</keyword>
<dbReference type="GO" id="GO:0098542">
    <property type="term" value="P:defense response to other organism"/>
    <property type="evidence" value="ECO:0007669"/>
    <property type="project" value="InterPro"/>
</dbReference>